<dbReference type="AlphaFoldDB" id="A0AAV4NQJ3"/>
<organism evidence="2 3">
    <name type="scientific">Caerostris extrusa</name>
    <name type="common">Bark spider</name>
    <name type="synonym">Caerostris bankana</name>
    <dbReference type="NCBI Taxonomy" id="172846"/>
    <lineage>
        <taxon>Eukaryota</taxon>
        <taxon>Metazoa</taxon>
        <taxon>Ecdysozoa</taxon>
        <taxon>Arthropoda</taxon>
        <taxon>Chelicerata</taxon>
        <taxon>Arachnida</taxon>
        <taxon>Araneae</taxon>
        <taxon>Araneomorphae</taxon>
        <taxon>Entelegynae</taxon>
        <taxon>Araneoidea</taxon>
        <taxon>Araneidae</taxon>
        <taxon>Caerostris</taxon>
    </lineage>
</organism>
<evidence type="ECO:0000313" key="3">
    <source>
        <dbReference type="Proteomes" id="UP001054945"/>
    </source>
</evidence>
<feature type="region of interest" description="Disordered" evidence="1">
    <location>
        <begin position="51"/>
        <end position="87"/>
    </location>
</feature>
<sequence length="87" mass="9279">MGQGPSPSQLTAAPHHVWGRSDLIITHSSHRGLLIVRTACTTLNETAPLQGIGAPQKDSAFMSQNSILGHGDHESGKSLPKETFRPN</sequence>
<dbReference type="EMBL" id="BPLR01003559">
    <property type="protein sequence ID" value="GIX85961.1"/>
    <property type="molecule type" value="Genomic_DNA"/>
</dbReference>
<accession>A0AAV4NQJ3</accession>
<name>A0AAV4NQJ3_CAEEX</name>
<gene>
    <name evidence="2" type="ORF">CEXT_335321</name>
</gene>
<dbReference type="Proteomes" id="UP001054945">
    <property type="component" value="Unassembled WGS sequence"/>
</dbReference>
<protein>
    <submittedName>
        <fullName evidence="2">Uncharacterized protein</fullName>
    </submittedName>
</protein>
<comment type="caution">
    <text evidence="2">The sequence shown here is derived from an EMBL/GenBank/DDBJ whole genome shotgun (WGS) entry which is preliminary data.</text>
</comment>
<evidence type="ECO:0000256" key="1">
    <source>
        <dbReference type="SAM" id="MobiDB-lite"/>
    </source>
</evidence>
<reference evidence="2 3" key="1">
    <citation type="submission" date="2021-06" db="EMBL/GenBank/DDBJ databases">
        <title>Caerostris extrusa draft genome.</title>
        <authorList>
            <person name="Kono N."/>
            <person name="Arakawa K."/>
        </authorList>
    </citation>
    <scope>NUCLEOTIDE SEQUENCE [LARGE SCALE GENOMIC DNA]</scope>
</reference>
<evidence type="ECO:0000313" key="2">
    <source>
        <dbReference type="EMBL" id="GIX85961.1"/>
    </source>
</evidence>
<proteinExistence type="predicted"/>
<feature type="compositionally biased region" description="Basic and acidic residues" evidence="1">
    <location>
        <begin position="70"/>
        <end position="87"/>
    </location>
</feature>
<keyword evidence="3" id="KW-1185">Reference proteome</keyword>